<dbReference type="InterPro" id="IPR001683">
    <property type="entry name" value="PX_dom"/>
</dbReference>
<organism evidence="4 5">
    <name type="scientific">Euplotes crassus</name>
    <dbReference type="NCBI Taxonomy" id="5936"/>
    <lineage>
        <taxon>Eukaryota</taxon>
        <taxon>Sar</taxon>
        <taxon>Alveolata</taxon>
        <taxon>Ciliophora</taxon>
        <taxon>Intramacronucleata</taxon>
        <taxon>Spirotrichea</taxon>
        <taxon>Hypotrichia</taxon>
        <taxon>Euplotida</taxon>
        <taxon>Euplotidae</taxon>
        <taxon>Moneuplotes</taxon>
    </lineage>
</organism>
<dbReference type="EMBL" id="CAMPGE010028445">
    <property type="protein sequence ID" value="CAI2385967.1"/>
    <property type="molecule type" value="Genomic_DNA"/>
</dbReference>
<feature type="compositionally biased region" description="Acidic residues" evidence="2">
    <location>
        <begin position="7"/>
        <end position="22"/>
    </location>
</feature>
<keyword evidence="5" id="KW-1185">Reference proteome</keyword>
<gene>
    <name evidence="4" type="ORF">ECRASSUSDP1_LOCUS27565</name>
</gene>
<dbReference type="Pfam" id="PF00787">
    <property type="entry name" value="PX"/>
    <property type="match status" value="1"/>
</dbReference>
<dbReference type="PANTHER" id="PTHR10555:SF170">
    <property type="entry name" value="FI18122P1"/>
    <property type="match status" value="1"/>
</dbReference>
<protein>
    <recommendedName>
        <fullName evidence="3">PX domain-containing protein</fullName>
    </recommendedName>
</protein>
<dbReference type="GO" id="GO:0035091">
    <property type="term" value="F:phosphatidylinositol binding"/>
    <property type="evidence" value="ECO:0007669"/>
    <property type="project" value="InterPro"/>
</dbReference>
<dbReference type="Proteomes" id="UP001295684">
    <property type="component" value="Unassembled WGS sequence"/>
</dbReference>
<feature type="region of interest" description="Disordered" evidence="2">
    <location>
        <begin position="84"/>
        <end position="110"/>
    </location>
</feature>
<dbReference type="PANTHER" id="PTHR10555">
    <property type="entry name" value="SORTING NEXIN"/>
    <property type="match status" value="1"/>
</dbReference>
<dbReference type="GO" id="GO:0005768">
    <property type="term" value="C:endosome"/>
    <property type="evidence" value="ECO:0007669"/>
    <property type="project" value="TreeGrafter"/>
</dbReference>
<evidence type="ECO:0000256" key="1">
    <source>
        <dbReference type="SAM" id="Coils"/>
    </source>
</evidence>
<feature type="coiled-coil region" evidence="1">
    <location>
        <begin position="278"/>
        <end position="305"/>
    </location>
</feature>
<dbReference type="AlphaFoldDB" id="A0AAD1YAC9"/>
<comment type="caution">
    <text evidence="4">The sequence shown here is derived from an EMBL/GenBank/DDBJ whole genome shotgun (WGS) entry which is preliminary data.</text>
</comment>
<reference evidence="4" key="1">
    <citation type="submission" date="2023-07" db="EMBL/GenBank/DDBJ databases">
        <authorList>
            <consortium name="AG Swart"/>
            <person name="Singh M."/>
            <person name="Singh A."/>
            <person name="Seah K."/>
            <person name="Emmerich C."/>
        </authorList>
    </citation>
    <scope>NUCLEOTIDE SEQUENCE</scope>
    <source>
        <strain evidence="4">DP1</strain>
    </source>
</reference>
<evidence type="ECO:0000256" key="2">
    <source>
        <dbReference type="SAM" id="MobiDB-lite"/>
    </source>
</evidence>
<evidence type="ECO:0000313" key="4">
    <source>
        <dbReference type="EMBL" id="CAI2385967.1"/>
    </source>
</evidence>
<dbReference type="Gene3D" id="3.30.1520.10">
    <property type="entry name" value="Phox-like domain"/>
    <property type="match status" value="1"/>
</dbReference>
<accession>A0AAD1YAC9</accession>
<dbReference type="InterPro" id="IPR036871">
    <property type="entry name" value="PX_dom_sf"/>
</dbReference>
<dbReference type="SMART" id="SM00312">
    <property type="entry name" value="PX"/>
    <property type="match status" value="1"/>
</dbReference>
<proteinExistence type="predicted"/>
<keyword evidence="1" id="KW-0175">Coiled coil</keyword>
<dbReference type="PROSITE" id="PS50195">
    <property type="entry name" value="PX"/>
    <property type="match status" value="1"/>
</dbReference>
<evidence type="ECO:0000259" key="3">
    <source>
        <dbReference type="PROSITE" id="PS50195"/>
    </source>
</evidence>
<dbReference type="SUPFAM" id="SSF64268">
    <property type="entry name" value="PX domain"/>
    <property type="match status" value="1"/>
</dbReference>
<name>A0AAD1YAC9_EUPCR</name>
<evidence type="ECO:0000313" key="5">
    <source>
        <dbReference type="Proteomes" id="UP001295684"/>
    </source>
</evidence>
<feature type="domain" description="PX" evidence="3">
    <location>
        <begin position="167"/>
        <end position="285"/>
    </location>
</feature>
<dbReference type="CDD" id="cd06093">
    <property type="entry name" value="PX_domain"/>
    <property type="match status" value="1"/>
</dbReference>
<feature type="compositionally biased region" description="Polar residues" evidence="2">
    <location>
        <begin position="39"/>
        <end position="49"/>
    </location>
</feature>
<sequence length="540" mass="62683">MNSQEESGSEVDVSEEGSEEFGEIPLNESMIFADKEELQSLQSSITQSVPIKENNEVPSLQEESQEPPEDNKCLLVINDSYMEEGQKQQDNKSESPSHEPPKAEEEKKDENLFISRIAEEDIQALNSRDFSNTLNPKMKNLFGDALDTQSEYCLTTQEVGYDEIKELFLSEPTWHSSSSWTKPMAHRQYKIKTIWCAAHNCDTEVRRRYSHFEWLREMLLKEYENWAVPVLPEKTIFEKASGHKSDFIQERMRKMKHFLTIVRSHRQLKQSQYLKGFLAESDQAFKATIENLKKIEEELNSSTSQKSKGWFSAASNSFGSVISKANEISKNIVPTLKNLIANSEDGFDANDKLIKKYSERLDMLHKSFIEFYKLVTNTYDKRSNDCKIERELSHFMSLIKSTNAQELQQIISDNSKIADDRGKEASTNLVELKELLYAIESHLVWIESVQDLISRKEVISDKLLNVKKELKDAPLNENNKQLSTDLVTLTERRERMIKGIRMEMKKLTKGTLDFYPRYAESKFISSQLMYYKNNFEIYQC</sequence>
<feature type="region of interest" description="Disordered" evidence="2">
    <location>
        <begin position="1"/>
        <end position="72"/>
    </location>
</feature>